<evidence type="ECO:0000313" key="1">
    <source>
        <dbReference type="EMBL" id="GMN54089.1"/>
    </source>
</evidence>
<organism evidence="1 2">
    <name type="scientific">Ficus carica</name>
    <name type="common">Common fig</name>
    <dbReference type="NCBI Taxonomy" id="3494"/>
    <lineage>
        <taxon>Eukaryota</taxon>
        <taxon>Viridiplantae</taxon>
        <taxon>Streptophyta</taxon>
        <taxon>Embryophyta</taxon>
        <taxon>Tracheophyta</taxon>
        <taxon>Spermatophyta</taxon>
        <taxon>Magnoliopsida</taxon>
        <taxon>eudicotyledons</taxon>
        <taxon>Gunneridae</taxon>
        <taxon>Pentapetalae</taxon>
        <taxon>rosids</taxon>
        <taxon>fabids</taxon>
        <taxon>Rosales</taxon>
        <taxon>Moraceae</taxon>
        <taxon>Ficeae</taxon>
        <taxon>Ficus</taxon>
    </lineage>
</organism>
<dbReference type="AlphaFoldDB" id="A0AA88AE90"/>
<comment type="caution">
    <text evidence="1">The sequence shown here is derived from an EMBL/GenBank/DDBJ whole genome shotgun (WGS) entry which is preliminary data.</text>
</comment>
<gene>
    <name evidence="1" type="ORF">TIFTF001_023218</name>
</gene>
<evidence type="ECO:0000313" key="2">
    <source>
        <dbReference type="Proteomes" id="UP001187192"/>
    </source>
</evidence>
<keyword evidence="2" id="KW-1185">Reference proteome</keyword>
<dbReference type="EMBL" id="BTGU01000049">
    <property type="protein sequence ID" value="GMN54089.1"/>
    <property type="molecule type" value="Genomic_DNA"/>
</dbReference>
<accession>A0AA88AE90</accession>
<reference evidence="1" key="1">
    <citation type="submission" date="2023-07" db="EMBL/GenBank/DDBJ databases">
        <title>draft genome sequence of fig (Ficus carica).</title>
        <authorList>
            <person name="Takahashi T."/>
            <person name="Nishimura K."/>
        </authorList>
    </citation>
    <scope>NUCLEOTIDE SEQUENCE</scope>
</reference>
<dbReference type="Proteomes" id="UP001187192">
    <property type="component" value="Unassembled WGS sequence"/>
</dbReference>
<protein>
    <submittedName>
        <fullName evidence="1">Uncharacterized protein</fullName>
    </submittedName>
</protein>
<name>A0AA88AE90_FICCA</name>
<proteinExistence type="predicted"/>
<sequence>MGASSPTTAVFAEVGLVSGIPESIPSEVQLRQKPLLVKLKILARDTIVRHCSSPKLADEDDIVTVSIYTPIVVGVLTFEDLSVTIAFEIERAHNFTEIAISFTIPIVARPRSASSWRRLLSLDCVFYLLMS</sequence>